<evidence type="ECO:0000313" key="9">
    <source>
        <dbReference type="EMBL" id="ADQ17176.1"/>
    </source>
</evidence>
<evidence type="ECO:0000256" key="2">
    <source>
        <dbReference type="ARBA" id="ARBA00022448"/>
    </source>
</evidence>
<dbReference type="GO" id="GO:0005886">
    <property type="term" value="C:plasma membrane"/>
    <property type="evidence" value="ECO:0007669"/>
    <property type="project" value="UniProtKB-SubCell"/>
</dbReference>
<dbReference type="EMBL" id="CP002305">
    <property type="protein sequence ID" value="ADQ17176.1"/>
    <property type="molecule type" value="Genomic_DNA"/>
</dbReference>
<feature type="transmembrane region" description="Helical" evidence="8">
    <location>
        <begin position="286"/>
        <end position="306"/>
    </location>
</feature>
<feature type="transmembrane region" description="Helical" evidence="8">
    <location>
        <begin position="206"/>
        <end position="227"/>
    </location>
</feature>
<evidence type="ECO:0000256" key="7">
    <source>
        <dbReference type="ARBA" id="ARBA00023136"/>
    </source>
</evidence>
<protein>
    <submittedName>
        <fullName evidence="9">H(+)-transporting two-sector ATPase</fullName>
        <ecNumber evidence="9">3.6.3.14</ecNumber>
    </submittedName>
</protein>
<keyword evidence="2" id="KW-0813">Transport</keyword>
<dbReference type="Proteomes" id="UP000007435">
    <property type="component" value="Chromosome"/>
</dbReference>
<feature type="transmembrane region" description="Helical" evidence="8">
    <location>
        <begin position="114"/>
        <end position="130"/>
    </location>
</feature>
<dbReference type="RefSeq" id="WP_013408225.1">
    <property type="nucleotide sequence ID" value="NC_014655.1"/>
</dbReference>
<dbReference type="InterPro" id="IPR003445">
    <property type="entry name" value="Cat_transpt"/>
</dbReference>
<evidence type="ECO:0000256" key="3">
    <source>
        <dbReference type="ARBA" id="ARBA00022475"/>
    </source>
</evidence>
<feature type="transmembrane region" description="Helical" evidence="8">
    <location>
        <begin position="258"/>
        <end position="277"/>
    </location>
</feature>
<proteinExistence type="predicted"/>
<evidence type="ECO:0000256" key="8">
    <source>
        <dbReference type="SAM" id="Phobius"/>
    </source>
</evidence>
<dbReference type="GO" id="GO:0030001">
    <property type="term" value="P:metal ion transport"/>
    <property type="evidence" value="ECO:0007669"/>
    <property type="project" value="UniProtKB-ARBA"/>
</dbReference>
<feature type="transmembrane region" description="Helical" evidence="8">
    <location>
        <begin position="59"/>
        <end position="75"/>
    </location>
</feature>
<keyword evidence="9" id="KW-0378">Hydrolase</keyword>
<sequence>MIRIKEKFFILKDSLARKMDKSIFVVMLLGFLLVLYQISFPKEEIIKDWINDALRQIPRILMSIYLFKWFITVFLSEKKGIFHKEHNLEFILFILLLLFNFFKKESQLLSSDYFLYLLITSLFFLRFMEFSSQIKTSLMNPAVLFAISFLVLIFWGTAMLLMPHATYGKFKFVDAAFMATSAVCVTGLSTVDLATKFTDLGAEILFVLFQIGGLGLMTFTNFFAVLFRGGMSLRNQLMLSNIVELDEPGSLFSVLKRILFYAFFVELAGAVCIYLAIGGENNAKTWFFSIFHSVAAFCGAGFSIIHDGLHNANYRFNYPLLWIISLLVIFGGMGFPVVNDLYNAIKHFAKGIVRYVFFRERFQYQARLLTVHSALVLCATAVLLVLGTLAFYFLEGNHTLAEHKSWGGKFTLSFFGSVVPRSAGFNAVNMGAITQGTILIYLLLMWIGGAPNSTAGGIKVTTFSLALLNVVSLAKGRERVEIFNREITRSSIQRSYVVIFLSFLIMGIGVFLVSIFDPHVSLQRVAFECFSAYGTVGLSLNLTPQLSDNSKWVIIVLMYLGRVGLFTILFGLFSKDRSVNYKYPKESVQVL</sequence>
<feature type="transmembrane region" description="Helical" evidence="8">
    <location>
        <begin position="430"/>
        <end position="449"/>
    </location>
</feature>
<evidence type="ECO:0000256" key="1">
    <source>
        <dbReference type="ARBA" id="ARBA00004651"/>
    </source>
</evidence>
<feature type="transmembrane region" description="Helical" evidence="8">
    <location>
        <begin position="21"/>
        <end position="39"/>
    </location>
</feature>
<comment type="subcellular location">
    <subcellularLocation>
        <location evidence="1">Cell membrane</location>
        <topology evidence="1">Multi-pass membrane protein</topology>
    </subcellularLocation>
</comment>
<dbReference type="GO" id="GO:0008324">
    <property type="term" value="F:monoatomic cation transmembrane transporter activity"/>
    <property type="evidence" value="ECO:0007669"/>
    <property type="project" value="InterPro"/>
</dbReference>
<name>E4RWX0_LEAB4</name>
<evidence type="ECO:0000256" key="4">
    <source>
        <dbReference type="ARBA" id="ARBA00022692"/>
    </source>
</evidence>
<feature type="transmembrane region" description="Helical" evidence="8">
    <location>
        <begin position="495"/>
        <end position="516"/>
    </location>
</feature>
<keyword evidence="10" id="KW-1185">Reference proteome</keyword>
<feature type="transmembrane region" description="Helical" evidence="8">
    <location>
        <begin position="318"/>
        <end position="338"/>
    </location>
</feature>
<dbReference type="EC" id="3.6.3.14" evidence="9"/>
<organism evidence="9 10">
    <name type="scientific">Leadbetterella byssophila (strain DSM 17132 / JCM 16389 / KACC 11308 / NBRC 106382 / 4M15)</name>
    <dbReference type="NCBI Taxonomy" id="649349"/>
    <lineage>
        <taxon>Bacteria</taxon>
        <taxon>Pseudomonadati</taxon>
        <taxon>Bacteroidota</taxon>
        <taxon>Cytophagia</taxon>
        <taxon>Cytophagales</taxon>
        <taxon>Leadbetterellaceae</taxon>
        <taxon>Leadbetterella</taxon>
    </lineage>
</organism>
<keyword evidence="5 8" id="KW-1133">Transmembrane helix</keyword>
<dbReference type="KEGG" id="lby:Lbys_1462"/>
<dbReference type="Pfam" id="PF02386">
    <property type="entry name" value="TrkH"/>
    <property type="match status" value="1"/>
</dbReference>
<keyword evidence="3" id="KW-1003">Cell membrane</keyword>
<reference key="1">
    <citation type="submission" date="2010-11" db="EMBL/GenBank/DDBJ databases">
        <title>The complete genome of Leadbetterella byssophila DSM 17132.</title>
        <authorList>
            <consortium name="US DOE Joint Genome Institute (JGI-PGF)"/>
            <person name="Lucas S."/>
            <person name="Copeland A."/>
            <person name="Lapidus A."/>
            <person name="Glavina del Rio T."/>
            <person name="Dalin E."/>
            <person name="Tice H."/>
            <person name="Bruce D."/>
            <person name="Goodwin L."/>
            <person name="Pitluck S."/>
            <person name="Kyrpides N."/>
            <person name="Mavromatis K."/>
            <person name="Ivanova N."/>
            <person name="Teshima H."/>
            <person name="Brettin T."/>
            <person name="Detter J.C."/>
            <person name="Han C."/>
            <person name="Tapia R."/>
            <person name="Land M."/>
            <person name="Hauser L."/>
            <person name="Markowitz V."/>
            <person name="Cheng J.-F."/>
            <person name="Hugenholtz P."/>
            <person name="Woyke T."/>
            <person name="Wu D."/>
            <person name="Tindall B."/>
            <person name="Pomrenke H.G."/>
            <person name="Brambilla E."/>
            <person name="Klenk H.-P."/>
            <person name="Eisen J.A."/>
        </authorList>
    </citation>
    <scope>NUCLEOTIDE SEQUENCE [LARGE SCALE GENOMIC DNA]</scope>
    <source>
        <strain>DSM 17132</strain>
    </source>
</reference>
<evidence type="ECO:0000256" key="5">
    <source>
        <dbReference type="ARBA" id="ARBA00022989"/>
    </source>
</evidence>
<dbReference type="eggNOG" id="COG0168">
    <property type="taxonomic scope" value="Bacteria"/>
</dbReference>
<accession>E4RWX0</accession>
<dbReference type="PANTHER" id="PTHR32024">
    <property type="entry name" value="TRK SYSTEM POTASSIUM UPTAKE PROTEIN TRKG-RELATED"/>
    <property type="match status" value="1"/>
</dbReference>
<dbReference type="HOGENOM" id="CLU_026429_3_1_10"/>
<keyword evidence="6" id="KW-0406">Ion transport</keyword>
<evidence type="ECO:0000256" key="6">
    <source>
        <dbReference type="ARBA" id="ARBA00023065"/>
    </source>
</evidence>
<feature type="transmembrane region" description="Helical" evidence="8">
    <location>
        <begin position="368"/>
        <end position="394"/>
    </location>
</feature>
<dbReference type="GO" id="GO:0016787">
    <property type="term" value="F:hydrolase activity"/>
    <property type="evidence" value="ECO:0007669"/>
    <property type="project" value="UniProtKB-KW"/>
</dbReference>
<dbReference type="STRING" id="649349.Lbys_1462"/>
<feature type="transmembrane region" description="Helical" evidence="8">
    <location>
        <begin position="87"/>
        <end position="102"/>
    </location>
</feature>
<dbReference type="AlphaFoldDB" id="E4RWX0"/>
<feature type="transmembrane region" description="Helical" evidence="8">
    <location>
        <begin position="175"/>
        <end position="194"/>
    </location>
</feature>
<keyword evidence="7 8" id="KW-0472">Membrane</keyword>
<keyword evidence="4 8" id="KW-0812">Transmembrane</keyword>
<dbReference type="OrthoDB" id="9810952at2"/>
<feature type="transmembrane region" description="Helical" evidence="8">
    <location>
        <begin position="142"/>
        <end position="163"/>
    </location>
</feature>
<reference evidence="9 10" key="2">
    <citation type="journal article" date="2011" name="Stand. Genomic Sci.">
        <title>Complete genome sequence of Leadbetterella byssophila type strain (4M15).</title>
        <authorList>
            <person name="Abt B."/>
            <person name="Teshima H."/>
            <person name="Lucas S."/>
            <person name="Lapidus A."/>
            <person name="Del Rio T.G."/>
            <person name="Nolan M."/>
            <person name="Tice H."/>
            <person name="Cheng J.F."/>
            <person name="Pitluck S."/>
            <person name="Liolios K."/>
            <person name="Pagani I."/>
            <person name="Ivanova N."/>
            <person name="Mavromatis K."/>
            <person name="Pati A."/>
            <person name="Tapia R."/>
            <person name="Han C."/>
            <person name="Goodwin L."/>
            <person name="Chen A."/>
            <person name="Palaniappan K."/>
            <person name="Land M."/>
            <person name="Hauser L."/>
            <person name="Chang Y.J."/>
            <person name="Jeffries C.D."/>
            <person name="Rohde M."/>
            <person name="Goker M."/>
            <person name="Tindall B.J."/>
            <person name="Detter J.C."/>
            <person name="Woyke T."/>
            <person name="Bristow J."/>
            <person name="Eisen J.A."/>
            <person name="Markowitz V."/>
            <person name="Hugenholtz P."/>
            <person name="Klenk H.P."/>
            <person name="Kyrpides N.C."/>
        </authorList>
    </citation>
    <scope>NUCLEOTIDE SEQUENCE [LARGE SCALE GENOMIC DNA]</scope>
    <source>
        <strain evidence="10">DSM 17132 / JCM 16389 / KACC 11308 / NBRC 106382 / 4M15</strain>
    </source>
</reference>
<gene>
    <name evidence="9" type="ordered locus">Lbys_1462</name>
</gene>
<dbReference type="PANTHER" id="PTHR32024:SF1">
    <property type="entry name" value="KTR SYSTEM POTASSIUM UPTAKE PROTEIN B"/>
    <property type="match status" value="1"/>
</dbReference>
<evidence type="ECO:0000313" key="10">
    <source>
        <dbReference type="Proteomes" id="UP000007435"/>
    </source>
</evidence>
<feature type="transmembrane region" description="Helical" evidence="8">
    <location>
        <begin position="552"/>
        <end position="573"/>
    </location>
</feature>